<protein>
    <submittedName>
        <fullName evidence="1">Uncharacterized protein</fullName>
    </submittedName>
</protein>
<gene>
    <name evidence="1" type="ORF">EG68_12190</name>
</gene>
<sequence length="170" mass="19205">MDDFSFRVIVGLRFCFNKLDDQLTTWYGFLFCFVSTSSCLTQTISHGRENILCENKPLWSSVPSTSPHSSVQSVALVDLNETNRIFKSLSTYTNTRYRGLNNCLVLREPSGRFSDSHEFKLSLSSSNVPVWNSDSTASVLNTNGVQWNTALIHLESDSTTFNPDYKVIQL</sequence>
<dbReference type="EMBL" id="JTDE01021402">
    <property type="protein sequence ID" value="KAF7232981.1"/>
    <property type="molecule type" value="Genomic_DNA"/>
</dbReference>
<keyword evidence="2" id="KW-1185">Reference proteome</keyword>
<organism evidence="1 2">
    <name type="scientific">Paragonimus skrjabini miyazakii</name>
    <dbReference type="NCBI Taxonomy" id="59628"/>
    <lineage>
        <taxon>Eukaryota</taxon>
        <taxon>Metazoa</taxon>
        <taxon>Spiralia</taxon>
        <taxon>Lophotrochozoa</taxon>
        <taxon>Platyhelminthes</taxon>
        <taxon>Trematoda</taxon>
        <taxon>Digenea</taxon>
        <taxon>Plagiorchiida</taxon>
        <taxon>Troglotremata</taxon>
        <taxon>Troglotrematidae</taxon>
        <taxon>Paragonimus</taxon>
    </lineage>
</organism>
<dbReference type="AlphaFoldDB" id="A0A8S9YA37"/>
<name>A0A8S9YA37_9TREM</name>
<dbReference type="Proteomes" id="UP000822476">
    <property type="component" value="Unassembled WGS sequence"/>
</dbReference>
<reference evidence="1" key="1">
    <citation type="submission" date="2019-07" db="EMBL/GenBank/DDBJ databases">
        <title>Annotation for the trematode Paragonimus miyazaki's.</title>
        <authorList>
            <person name="Choi Y.-J."/>
        </authorList>
    </citation>
    <scope>NUCLEOTIDE SEQUENCE</scope>
    <source>
        <strain evidence="1">Japan</strain>
    </source>
</reference>
<accession>A0A8S9YA37</accession>
<proteinExistence type="predicted"/>
<evidence type="ECO:0000313" key="2">
    <source>
        <dbReference type="Proteomes" id="UP000822476"/>
    </source>
</evidence>
<evidence type="ECO:0000313" key="1">
    <source>
        <dbReference type="EMBL" id="KAF7232981.1"/>
    </source>
</evidence>
<comment type="caution">
    <text evidence="1">The sequence shown here is derived from an EMBL/GenBank/DDBJ whole genome shotgun (WGS) entry which is preliminary data.</text>
</comment>